<comment type="caution">
    <text evidence="1">The sequence shown here is derived from an EMBL/GenBank/DDBJ whole genome shotgun (WGS) entry which is preliminary data.</text>
</comment>
<sequence>MRDGIAHISMKADATKDDLMKLINQNKEVIQFIALFIIFCIVLYLPYYYFMDRFAFLENITASILGFLLRIFGMNILVDGNNVTIVGHIIFNIIDECTAMFGSIVYISCVLAYPADIRKKAIGIVLGIPCLYAINMVRLIILAFVKVLYPGIFEFVHTYLWQTIFIIFVILIWLIWVDKVVK</sequence>
<reference evidence="1" key="1">
    <citation type="submission" date="2018-01" db="EMBL/GenBank/DDBJ databases">
        <authorList>
            <person name="Krukenberg V."/>
        </authorList>
    </citation>
    <scope>NUCLEOTIDE SEQUENCE</scope>
    <source>
        <strain evidence="1">E20ANME2</strain>
    </source>
</reference>
<dbReference type="EMBL" id="PQXF01000014">
    <property type="protein sequence ID" value="PXF60593.1"/>
    <property type="molecule type" value="Genomic_DNA"/>
</dbReference>
<protein>
    <submittedName>
        <fullName evidence="1">Archaeosortase B</fullName>
    </submittedName>
</protein>
<accession>A0AC61L2A6</accession>
<name>A0AC61L2A6_9EURY</name>
<gene>
    <name evidence="1" type="ORF">C4B59_08725</name>
</gene>
<dbReference type="Proteomes" id="UP000248329">
    <property type="component" value="Unassembled WGS sequence"/>
</dbReference>
<evidence type="ECO:0000313" key="1">
    <source>
        <dbReference type="EMBL" id="PXF60593.1"/>
    </source>
</evidence>
<evidence type="ECO:0000313" key="2">
    <source>
        <dbReference type="Proteomes" id="UP000248329"/>
    </source>
</evidence>
<proteinExistence type="predicted"/>
<organism evidence="1 2">
    <name type="scientific">Candidatus Methanogaster sp</name>
    <dbReference type="NCBI Taxonomy" id="3386292"/>
    <lineage>
        <taxon>Archaea</taxon>
        <taxon>Methanobacteriati</taxon>
        <taxon>Methanobacteriota</taxon>
        <taxon>Stenosarchaea group</taxon>
        <taxon>Methanomicrobia</taxon>
        <taxon>Methanosarcinales</taxon>
        <taxon>ANME-2 cluster</taxon>
        <taxon>Candidatus Methanogasteraceae</taxon>
        <taxon>Candidatus Methanogaster</taxon>
    </lineage>
</organism>